<dbReference type="EMBL" id="CP092622">
    <property type="protein sequence ID" value="UMM25095.1"/>
    <property type="molecule type" value="Genomic_DNA"/>
</dbReference>
<evidence type="ECO:0000313" key="4">
    <source>
        <dbReference type="EMBL" id="UMM25095.1"/>
    </source>
</evidence>
<feature type="compositionally biased region" description="Basic residues" evidence="2">
    <location>
        <begin position="161"/>
        <end position="175"/>
    </location>
</feature>
<evidence type="ECO:0000256" key="2">
    <source>
        <dbReference type="SAM" id="MobiDB-lite"/>
    </source>
</evidence>
<reference evidence="5 6" key="1">
    <citation type="submission" date="2022-04" db="EMBL/GenBank/DDBJ databases">
        <title>Chromosome-level reference genomes for two strains of Caenorhabditis briggsae: an improved platform for comparative genomics.</title>
        <authorList>
            <person name="Stevens L."/>
            <person name="Andersen E."/>
        </authorList>
    </citation>
    <scope>NUCLEOTIDE SEQUENCE [LARGE SCALE GENOMIC DNA]</scope>
    <source>
        <strain evidence="5">VX34</strain>
        <tissue evidence="5">Whole-organism</tissue>
    </source>
</reference>
<evidence type="ECO:0000256" key="1">
    <source>
        <dbReference type="SAM" id="Coils"/>
    </source>
</evidence>
<name>A0AAE9JCP7_CAEBR</name>
<evidence type="ECO:0000313" key="6">
    <source>
        <dbReference type="Proteomes" id="UP000829354"/>
    </source>
</evidence>
<evidence type="ECO:0000313" key="5">
    <source>
        <dbReference type="EMBL" id="UMM25096.1"/>
    </source>
</evidence>
<keyword evidence="3" id="KW-0812">Transmembrane</keyword>
<proteinExistence type="predicted"/>
<sequence length="175" mass="20510">MDVGKCIPFYFSEIILLLLFIPFLSNVYTSLRTSTLTDTDKIIKSVKIVANEVQALRRQMDNFIEEQAKLRGQVRKMQRRAAIIGSYVGYNAYPKFVLAKQSKKHLNHEENEWKNTNETEVEVRDVAGYLKRTSVRSLLKSQPEKRKQDHEDAENLENRHGSSKRQRVPKRQWSE</sequence>
<feature type="region of interest" description="Disordered" evidence="2">
    <location>
        <begin position="137"/>
        <end position="175"/>
    </location>
</feature>
<protein>
    <submittedName>
        <fullName evidence="5">Uncharacterized protein</fullName>
    </submittedName>
</protein>
<keyword evidence="3" id="KW-1133">Transmembrane helix</keyword>
<organism evidence="5 6">
    <name type="scientific">Caenorhabditis briggsae</name>
    <dbReference type="NCBI Taxonomy" id="6238"/>
    <lineage>
        <taxon>Eukaryota</taxon>
        <taxon>Metazoa</taxon>
        <taxon>Ecdysozoa</taxon>
        <taxon>Nematoda</taxon>
        <taxon>Chromadorea</taxon>
        <taxon>Rhabditida</taxon>
        <taxon>Rhabditina</taxon>
        <taxon>Rhabditomorpha</taxon>
        <taxon>Rhabditoidea</taxon>
        <taxon>Rhabditidae</taxon>
        <taxon>Peloderinae</taxon>
        <taxon>Caenorhabditis</taxon>
    </lineage>
</organism>
<feature type="transmembrane region" description="Helical" evidence="3">
    <location>
        <begin position="7"/>
        <end position="28"/>
    </location>
</feature>
<accession>A0AAE9JCP7</accession>
<evidence type="ECO:0000256" key="3">
    <source>
        <dbReference type="SAM" id="Phobius"/>
    </source>
</evidence>
<keyword evidence="6" id="KW-1185">Reference proteome</keyword>
<dbReference type="EMBL" id="CP092622">
    <property type="protein sequence ID" value="UMM25096.1"/>
    <property type="molecule type" value="Genomic_DNA"/>
</dbReference>
<keyword evidence="1" id="KW-0175">Coiled coil</keyword>
<dbReference type="Proteomes" id="UP000829354">
    <property type="component" value="Chromosome III"/>
</dbReference>
<feature type="coiled-coil region" evidence="1">
    <location>
        <begin position="46"/>
        <end position="80"/>
    </location>
</feature>
<dbReference type="AlphaFoldDB" id="A0AAE9JCP7"/>
<keyword evidence="3" id="KW-0472">Membrane</keyword>
<gene>
    <name evidence="4" type="ORF">L5515_005052</name>
    <name evidence="5" type="ORF">L5515_005053</name>
</gene>